<gene>
    <name evidence="2" type="ORF">N4264_19830</name>
</gene>
<protein>
    <recommendedName>
        <fullName evidence="4">SWIM-type domain-containing protein</fullName>
    </recommendedName>
</protein>
<dbReference type="Proteomes" id="UP001064632">
    <property type="component" value="Chromosome"/>
</dbReference>
<name>A0ABY6BCY3_9GAMM</name>
<evidence type="ECO:0000256" key="1">
    <source>
        <dbReference type="SAM" id="MobiDB-lite"/>
    </source>
</evidence>
<organism evidence="2 3">
    <name type="scientific">Tahibacter amnicola</name>
    <dbReference type="NCBI Taxonomy" id="2976241"/>
    <lineage>
        <taxon>Bacteria</taxon>
        <taxon>Pseudomonadati</taxon>
        <taxon>Pseudomonadota</taxon>
        <taxon>Gammaproteobacteria</taxon>
        <taxon>Lysobacterales</taxon>
        <taxon>Rhodanobacteraceae</taxon>
        <taxon>Tahibacter</taxon>
    </lineage>
</organism>
<reference evidence="2" key="1">
    <citation type="submission" date="2022-09" db="EMBL/GenBank/DDBJ databases">
        <title>Tahibacter sp. nov., isolated from a fresh water.</title>
        <authorList>
            <person name="Baek J.H."/>
            <person name="Lee J.K."/>
            <person name="Kim J.M."/>
            <person name="Jeon C.O."/>
        </authorList>
    </citation>
    <scope>NUCLEOTIDE SEQUENCE</scope>
    <source>
        <strain evidence="2">W38</strain>
    </source>
</reference>
<evidence type="ECO:0000313" key="2">
    <source>
        <dbReference type="EMBL" id="UXI66980.1"/>
    </source>
</evidence>
<evidence type="ECO:0008006" key="4">
    <source>
        <dbReference type="Google" id="ProtNLM"/>
    </source>
</evidence>
<keyword evidence="3" id="KW-1185">Reference proteome</keyword>
<dbReference type="EMBL" id="CP104694">
    <property type="protein sequence ID" value="UXI66980.1"/>
    <property type="molecule type" value="Genomic_DNA"/>
</dbReference>
<sequence length="614" mass="64818">MTARTVLRGLLPRFDDAAFEALANRGLLRRARKDLESLPIALADESDARVVVRVGDQHIQFDERGPAQACCDCPAPGVCQHILTATLWLQAQDLADAGASELPPGGGDPTAALRSQLLEMTSDDFIRYVGKSNYRWAWQYVQDLDLGTDVTLGGSLHLQIRLARPRVTFRYMGGGIDALMADLALPGIEKYRVAAVIAFQHLQGRFVAPLPAPRSATVADAANASRGSVLESVIALLGESVELGLSHLSVAVQSRFFGAAVNAQGAGLYRLARQLRRIADHVEQLIGHTASADEQVLFDEMTLAAGLATSTCGALRHGTATPALLGVARSRYEAAGEWEVWGLGALPWRSGSGFLGLTVLFWSPGDSAFVSCTLARPDTLGGFHPLLAYRAPGPWNGLASPAQATGRRLRLSGAHLNAAGRLSSSERTSAEVRTHADATWVQALAPVTDWSALTARYVAEGASLLDETDPLRDWVALAPHSAGPPHFDAHRQVVCWPLVDARSNVLVAEIPFSPLAGAAMDALERIGGAGLPPEGVVIARLRRTGSDVIAEPVSLIDPANLANPVNALYFSESATTPAPEQPLPPPANRSCTGAAARPAGISPLAACPGRTGIG</sequence>
<dbReference type="RefSeq" id="WP_261693956.1">
    <property type="nucleotide sequence ID" value="NZ_CP104694.1"/>
</dbReference>
<accession>A0ABY6BCY3</accession>
<feature type="region of interest" description="Disordered" evidence="1">
    <location>
        <begin position="574"/>
        <end position="595"/>
    </location>
</feature>
<proteinExistence type="predicted"/>
<evidence type="ECO:0000313" key="3">
    <source>
        <dbReference type="Proteomes" id="UP001064632"/>
    </source>
</evidence>